<feature type="compositionally biased region" description="Basic and acidic residues" evidence="1">
    <location>
        <begin position="120"/>
        <end position="135"/>
    </location>
</feature>
<organism evidence="2 3">
    <name type="scientific">Scophthalmus maximus</name>
    <name type="common">Turbot</name>
    <name type="synonym">Psetta maxima</name>
    <dbReference type="NCBI Taxonomy" id="52904"/>
    <lineage>
        <taxon>Eukaryota</taxon>
        <taxon>Metazoa</taxon>
        <taxon>Chordata</taxon>
        <taxon>Craniata</taxon>
        <taxon>Vertebrata</taxon>
        <taxon>Euteleostomi</taxon>
        <taxon>Actinopterygii</taxon>
        <taxon>Neopterygii</taxon>
        <taxon>Teleostei</taxon>
        <taxon>Neoteleostei</taxon>
        <taxon>Acanthomorphata</taxon>
        <taxon>Carangaria</taxon>
        <taxon>Pleuronectiformes</taxon>
        <taxon>Pleuronectoidei</taxon>
        <taxon>Scophthalmidae</taxon>
        <taxon>Scophthalmus</taxon>
    </lineage>
</organism>
<protein>
    <submittedName>
        <fullName evidence="2">Uncharacterized protein</fullName>
    </submittedName>
</protein>
<evidence type="ECO:0000313" key="2">
    <source>
        <dbReference type="EMBL" id="KAF0027879.1"/>
    </source>
</evidence>
<name>A0A6A4S5Q0_SCOMX</name>
<dbReference type="EMBL" id="VEVO01000018">
    <property type="protein sequence ID" value="KAF0027879.1"/>
    <property type="molecule type" value="Genomic_DNA"/>
</dbReference>
<evidence type="ECO:0000256" key="1">
    <source>
        <dbReference type="SAM" id="MobiDB-lite"/>
    </source>
</evidence>
<dbReference type="AlphaFoldDB" id="A0A6A4S5Q0"/>
<dbReference type="Proteomes" id="UP000438429">
    <property type="component" value="Unassembled WGS sequence"/>
</dbReference>
<feature type="region of interest" description="Disordered" evidence="1">
    <location>
        <begin position="106"/>
        <end position="135"/>
    </location>
</feature>
<comment type="caution">
    <text evidence="2">The sequence shown here is derived from an EMBL/GenBank/DDBJ whole genome shotgun (WGS) entry which is preliminary data.</text>
</comment>
<gene>
    <name evidence="2" type="ORF">F2P81_020620</name>
</gene>
<reference evidence="2 3" key="1">
    <citation type="submission" date="2019-06" db="EMBL/GenBank/DDBJ databases">
        <title>Draft genomes of female and male turbot (Scophthalmus maximus).</title>
        <authorList>
            <person name="Xu H."/>
            <person name="Xu X.-W."/>
            <person name="Shao C."/>
            <person name="Chen S."/>
        </authorList>
    </citation>
    <scope>NUCLEOTIDE SEQUENCE [LARGE SCALE GENOMIC DNA]</scope>
    <source>
        <strain evidence="2">Ysfricsl-2016a</strain>
        <tissue evidence="2">Blood</tissue>
    </source>
</reference>
<proteinExistence type="predicted"/>
<sequence>MKFRSSKQSPTTSSLATAVTATHRKWNTTTQSQAFKSAVYSPELDVNYETRARTRKKLGSIRMCSVSSDVSLLLLAPTSRKMRLQRWILAITFKFVPEPSDLNLGPNETEIRSFQLSDTDDPKFTRDGRWKSNTK</sequence>
<accession>A0A6A4S5Q0</accession>
<evidence type="ECO:0000313" key="3">
    <source>
        <dbReference type="Proteomes" id="UP000438429"/>
    </source>
</evidence>